<evidence type="ECO:0000313" key="2">
    <source>
        <dbReference type="EMBL" id="GEP69925.1"/>
    </source>
</evidence>
<dbReference type="Proteomes" id="UP000321798">
    <property type="component" value="Unassembled WGS sequence"/>
</dbReference>
<proteinExistence type="predicted"/>
<dbReference type="InterPro" id="IPR050266">
    <property type="entry name" value="AB_hydrolase_sf"/>
</dbReference>
<keyword evidence="2" id="KW-0378">Hydrolase</keyword>
<accession>A0A512PFD9</accession>
<dbReference type="Pfam" id="PF12697">
    <property type="entry name" value="Abhydrolase_6"/>
    <property type="match status" value="1"/>
</dbReference>
<feature type="domain" description="AB hydrolase-1" evidence="1">
    <location>
        <begin position="19"/>
        <end position="252"/>
    </location>
</feature>
<comment type="caution">
    <text evidence="2">The sequence shown here is derived from an EMBL/GenBank/DDBJ whole genome shotgun (WGS) entry which is preliminary data.</text>
</comment>
<keyword evidence="3" id="KW-1185">Reference proteome</keyword>
<dbReference type="InterPro" id="IPR000073">
    <property type="entry name" value="AB_hydrolase_1"/>
</dbReference>
<dbReference type="OrthoDB" id="9785847at2"/>
<dbReference type="EMBL" id="BKAL01000010">
    <property type="protein sequence ID" value="GEP69925.1"/>
    <property type="molecule type" value="Genomic_DNA"/>
</dbReference>
<organism evidence="2 3">
    <name type="scientific">Cellulomonas soli</name>
    <dbReference type="NCBI Taxonomy" id="931535"/>
    <lineage>
        <taxon>Bacteria</taxon>
        <taxon>Bacillati</taxon>
        <taxon>Actinomycetota</taxon>
        <taxon>Actinomycetes</taxon>
        <taxon>Micrococcales</taxon>
        <taxon>Cellulomonadaceae</taxon>
        <taxon>Cellulomonas</taxon>
    </lineage>
</organism>
<dbReference type="GO" id="GO:0016787">
    <property type="term" value="F:hydrolase activity"/>
    <property type="evidence" value="ECO:0007669"/>
    <property type="project" value="UniProtKB-KW"/>
</dbReference>
<name>A0A512PFD9_9CELL</name>
<evidence type="ECO:0000259" key="1">
    <source>
        <dbReference type="Pfam" id="PF12697"/>
    </source>
</evidence>
<gene>
    <name evidence="2" type="ORF">CSO01_26400</name>
</gene>
<protein>
    <submittedName>
        <fullName evidence="2">Alpha/beta hydrolase</fullName>
    </submittedName>
</protein>
<dbReference type="SUPFAM" id="SSF53474">
    <property type="entry name" value="alpha/beta-Hydrolases"/>
    <property type="match status" value="1"/>
</dbReference>
<dbReference type="Gene3D" id="3.40.50.1820">
    <property type="entry name" value="alpha/beta hydrolase"/>
    <property type="match status" value="1"/>
</dbReference>
<dbReference type="RefSeq" id="WP_146953728.1">
    <property type="nucleotide sequence ID" value="NZ_BAABBJ010000002.1"/>
</dbReference>
<reference evidence="2 3" key="1">
    <citation type="submission" date="2019-07" db="EMBL/GenBank/DDBJ databases">
        <title>Whole genome shotgun sequence of Cellulomonas soli NBRC 109434.</title>
        <authorList>
            <person name="Hosoyama A."/>
            <person name="Uohara A."/>
            <person name="Ohji S."/>
            <person name="Ichikawa N."/>
        </authorList>
    </citation>
    <scope>NUCLEOTIDE SEQUENCE [LARGE SCALE GENOMIC DNA]</scope>
    <source>
        <strain evidence="2 3">NBRC 109434</strain>
    </source>
</reference>
<sequence length="262" mass="27039">MDTLAGLHTYRAGTDAPPLVLLHGFPYDHRMWDEVAAALPGTHPVLGVDLPGTPGHATGLPDPSLEVSADVVADLLRGAGVDRAVVAGLSMGGYVALALLERHPRLVAGLALVDTRSTPDTQAAYANRLRVADEVERAGTVDAVRGGVAAVLAPSTPLGRPEVVATVTSWVEEQPPTGVAWAQRAMAARPDRTAVLATFDGPSVVVVGAEDALTPVEEAEHMVAASQHGRLVVVPGAGHLSSVEQSADVAEALADLVARVQR</sequence>
<dbReference type="InterPro" id="IPR029058">
    <property type="entry name" value="AB_hydrolase_fold"/>
</dbReference>
<evidence type="ECO:0000313" key="3">
    <source>
        <dbReference type="Proteomes" id="UP000321798"/>
    </source>
</evidence>
<dbReference type="PANTHER" id="PTHR43798:SF29">
    <property type="entry name" value="AB HYDROLASE-1 DOMAIN-CONTAINING PROTEIN"/>
    <property type="match status" value="1"/>
</dbReference>
<dbReference type="PRINTS" id="PR00111">
    <property type="entry name" value="ABHYDROLASE"/>
</dbReference>
<dbReference type="PANTHER" id="PTHR43798">
    <property type="entry name" value="MONOACYLGLYCEROL LIPASE"/>
    <property type="match status" value="1"/>
</dbReference>
<dbReference type="AlphaFoldDB" id="A0A512PFD9"/>